<dbReference type="EMBL" id="QXFV01001498">
    <property type="protein sequence ID" value="KAE9004452.1"/>
    <property type="molecule type" value="Genomic_DNA"/>
</dbReference>
<evidence type="ECO:0000313" key="6">
    <source>
        <dbReference type="Proteomes" id="UP000434957"/>
    </source>
</evidence>
<comment type="caution">
    <text evidence="2">The sequence shown here is derived from an EMBL/GenBank/DDBJ whole genome shotgun (WGS) entry which is preliminary data.</text>
</comment>
<proteinExistence type="predicted"/>
<dbReference type="Proteomes" id="UP000429607">
    <property type="component" value="Unassembled WGS sequence"/>
</dbReference>
<protein>
    <recommendedName>
        <fullName evidence="8">RxLR effector protein</fullName>
    </recommendedName>
</protein>
<dbReference type="EMBL" id="QXFT01001762">
    <property type="protein sequence ID" value="KAE9310897.1"/>
    <property type="molecule type" value="Genomic_DNA"/>
</dbReference>
<evidence type="ECO:0000313" key="4">
    <source>
        <dbReference type="EMBL" id="KAE9310897.1"/>
    </source>
</evidence>
<organism evidence="2 7">
    <name type="scientific">Phytophthora rubi</name>
    <dbReference type="NCBI Taxonomy" id="129364"/>
    <lineage>
        <taxon>Eukaryota</taxon>
        <taxon>Sar</taxon>
        <taxon>Stramenopiles</taxon>
        <taxon>Oomycota</taxon>
        <taxon>Peronosporomycetes</taxon>
        <taxon>Peronosporales</taxon>
        <taxon>Peronosporaceae</taxon>
        <taxon>Phytophthora</taxon>
    </lineage>
</organism>
<keyword evidence="6" id="KW-1185">Reference proteome</keyword>
<dbReference type="AlphaFoldDB" id="A0A6A3K8K2"/>
<dbReference type="EMBL" id="QXFU01001502">
    <property type="protein sequence ID" value="KAE9001035.1"/>
    <property type="molecule type" value="Genomic_DNA"/>
</dbReference>
<reference evidence="5 7" key="1">
    <citation type="submission" date="2018-09" db="EMBL/GenBank/DDBJ databases">
        <title>Genomic investigation of the strawberry pathogen Phytophthora fragariae indicates pathogenicity is determined by transcriptional variation in three key races.</title>
        <authorList>
            <person name="Adams T.M."/>
            <person name="Armitage A.D."/>
            <person name="Sobczyk M.K."/>
            <person name="Bates H.J."/>
            <person name="Dunwell J.M."/>
            <person name="Nellist C.F."/>
            <person name="Harrison R.J."/>
        </authorList>
    </citation>
    <scope>NUCLEOTIDE SEQUENCE [LARGE SCALE GENOMIC DNA]</scope>
    <source>
        <strain evidence="3 5">SCRP249</strain>
        <strain evidence="2 7">SCRP324</strain>
        <strain evidence="4 6">SCRP333</strain>
    </source>
</reference>
<feature type="chain" id="PRO_5036379922" description="RxLR effector protein" evidence="1">
    <location>
        <begin position="25"/>
        <end position="66"/>
    </location>
</feature>
<evidence type="ECO:0000313" key="5">
    <source>
        <dbReference type="Proteomes" id="UP000429607"/>
    </source>
</evidence>
<evidence type="ECO:0000313" key="7">
    <source>
        <dbReference type="Proteomes" id="UP000435112"/>
    </source>
</evidence>
<evidence type="ECO:0008006" key="8">
    <source>
        <dbReference type="Google" id="ProtNLM"/>
    </source>
</evidence>
<name>A0A6A3K8K2_9STRA</name>
<dbReference type="Proteomes" id="UP000434957">
    <property type="component" value="Unassembled WGS sequence"/>
</dbReference>
<evidence type="ECO:0000313" key="3">
    <source>
        <dbReference type="EMBL" id="KAE9004452.1"/>
    </source>
</evidence>
<dbReference type="Proteomes" id="UP000435112">
    <property type="component" value="Unassembled WGS sequence"/>
</dbReference>
<feature type="signal peptide" evidence="1">
    <location>
        <begin position="1"/>
        <end position="24"/>
    </location>
</feature>
<accession>A0A6A3K8K2</accession>
<gene>
    <name evidence="3" type="ORF">PR001_g17711</name>
    <name evidence="2" type="ORF">PR002_g18016</name>
    <name evidence="4" type="ORF">PR003_g20155</name>
</gene>
<sequence>MEGCWARCTLALLFVCAAHPPTTSHIAQTGFQQFLRLRAATLDFGPVDRHTSPLSRHSPHLLFRVV</sequence>
<keyword evidence="1" id="KW-0732">Signal</keyword>
<evidence type="ECO:0000256" key="1">
    <source>
        <dbReference type="SAM" id="SignalP"/>
    </source>
</evidence>
<evidence type="ECO:0000313" key="2">
    <source>
        <dbReference type="EMBL" id="KAE9001035.1"/>
    </source>
</evidence>